<dbReference type="AlphaFoldDB" id="A0AA91FQX2"/>
<dbReference type="GO" id="GO:0008289">
    <property type="term" value="F:lipid binding"/>
    <property type="evidence" value="ECO:0007669"/>
    <property type="project" value="UniProtKB-KW"/>
</dbReference>
<dbReference type="InterPro" id="IPR050270">
    <property type="entry name" value="DegV_domain_contain"/>
</dbReference>
<keyword evidence="2" id="KW-0812">Transmembrane</keyword>
<keyword evidence="2" id="KW-0472">Membrane</keyword>
<accession>A0AA91FQX2</accession>
<dbReference type="Gene3D" id="3.40.50.10170">
    <property type="match status" value="1"/>
</dbReference>
<organism evidence="3">
    <name type="scientific">Faucicola osloensis</name>
    <name type="common">Moraxella osloensis</name>
    <dbReference type="NCBI Taxonomy" id="34062"/>
    <lineage>
        <taxon>Bacteria</taxon>
        <taxon>Pseudomonadati</taxon>
        <taxon>Pseudomonadota</taxon>
        <taxon>Gammaproteobacteria</taxon>
        <taxon>Moraxellales</taxon>
        <taxon>Moraxellaceae</taxon>
        <taxon>Faucicola</taxon>
    </lineage>
</organism>
<dbReference type="Gene3D" id="3.30.1180.10">
    <property type="match status" value="1"/>
</dbReference>
<dbReference type="Pfam" id="PF02645">
    <property type="entry name" value="DegV"/>
    <property type="match status" value="1"/>
</dbReference>
<dbReference type="NCBIfam" id="TIGR00762">
    <property type="entry name" value="DegV"/>
    <property type="match status" value="1"/>
</dbReference>
<reference evidence="3" key="1">
    <citation type="submission" date="2016-06" db="EMBL/GenBank/DDBJ databases">
        <title>Draft genome of Moraxella osloensis CCUG 67237.</title>
        <authorList>
            <person name="Salva-Serra F."/>
            <person name="Engstrom-Jakobsson H."/>
            <person name="Thorell K."/>
            <person name="Gonzales-Siles L."/>
            <person name="Karlsson R."/>
            <person name="Boulund F."/>
            <person name="Engstrand L."/>
            <person name="Kristiansson E."/>
            <person name="Moore E."/>
        </authorList>
    </citation>
    <scope>NUCLEOTIDE SEQUENCE [LARGE SCALE GENOMIC DNA]</scope>
    <source>
        <strain evidence="3">CCUG 67237</strain>
    </source>
</reference>
<evidence type="ECO:0000313" key="3">
    <source>
        <dbReference type="EMBL" id="OBX64934.1"/>
    </source>
</evidence>
<comment type="caution">
    <text evidence="3">The sequence shown here is derived from an EMBL/GenBank/DDBJ whole genome shotgun (WGS) entry which is preliminary data.</text>
</comment>
<name>A0AA91FQX2_FAUOS</name>
<sequence length="281" mass="31411">MKKMIVSTSTSCLDDLGIPENVKMLPMNIHMGGANYLDGQDLSLDRLSRVLLDNPNIDISTSAPTENQLIEFFYQLIKEDVQEVLIICLSSSLSQTYNNLLNISSMFSHRMKIYIYDSCTISHGEAVMVLEASKLLNQGATMPEIITQITALRQKMTIYMTVDNLKTMIRTKRISAPAGFFANLFDIKPIVYLDDSGKIIPFEKVRSFDKCILRLAEIVVDEVKGKKGQIYLMSGQLNPYIKPLTMHLAQRGYADLPVMPIASVSLANIGVFALGVIFIED</sequence>
<dbReference type="InterPro" id="IPR043168">
    <property type="entry name" value="DegV_C"/>
</dbReference>
<dbReference type="InterPro" id="IPR003797">
    <property type="entry name" value="DegV"/>
</dbReference>
<gene>
    <name evidence="3" type="ORF">A9299_00330</name>
</gene>
<dbReference type="EMBL" id="LZMT01000012">
    <property type="protein sequence ID" value="OBX64934.1"/>
    <property type="molecule type" value="Genomic_DNA"/>
</dbReference>
<dbReference type="PROSITE" id="PS51482">
    <property type="entry name" value="DEGV"/>
    <property type="match status" value="1"/>
</dbReference>
<keyword evidence="1" id="KW-0446">Lipid-binding</keyword>
<dbReference type="SUPFAM" id="SSF82549">
    <property type="entry name" value="DAK1/DegV-like"/>
    <property type="match status" value="1"/>
</dbReference>
<evidence type="ECO:0008006" key="4">
    <source>
        <dbReference type="Google" id="ProtNLM"/>
    </source>
</evidence>
<keyword evidence="2" id="KW-1133">Transmembrane helix</keyword>
<dbReference type="PANTHER" id="PTHR33434:SF2">
    <property type="entry name" value="FATTY ACID-BINDING PROTEIN TM_1468"/>
    <property type="match status" value="1"/>
</dbReference>
<feature type="transmembrane region" description="Helical" evidence="2">
    <location>
        <begin position="256"/>
        <end position="279"/>
    </location>
</feature>
<proteinExistence type="predicted"/>
<dbReference type="PANTHER" id="PTHR33434">
    <property type="entry name" value="DEGV DOMAIN-CONTAINING PROTEIN DR_1986-RELATED"/>
    <property type="match status" value="1"/>
</dbReference>
<protein>
    <recommendedName>
        <fullName evidence="4">DegV family protein</fullName>
    </recommendedName>
</protein>
<evidence type="ECO:0000256" key="1">
    <source>
        <dbReference type="ARBA" id="ARBA00023121"/>
    </source>
</evidence>
<evidence type="ECO:0000256" key="2">
    <source>
        <dbReference type="SAM" id="Phobius"/>
    </source>
</evidence>